<protein>
    <submittedName>
        <fullName evidence="1">Uncharacterized protein</fullName>
    </submittedName>
</protein>
<sequence>MGAPSEFSGRSGGMNARIVSQNQVLHRFLQYRFGRFELSGLQKFPTFKNFIRKHEPGKCPIIKPNDPSHAVGVADCVVTHNTVTESKKVWIE</sequence>
<accession>A0A9P4N2H1</accession>
<reference evidence="2" key="1">
    <citation type="journal article" date="2020" name="Stud. Mycol.">
        <title>101 Dothideomycetes genomes: A test case for predicting lifestyles and emergence of pathogens.</title>
        <authorList>
            <person name="Haridas S."/>
            <person name="Albert R."/>
            <person name="Binder M."/>
            <person name="Bloem J."/>
            <person name="LaButti K."/>
            <person name="Salamov A."/>
            <person name="Andreopoulos B."/>
            <person name="Baker S."/>
            <person name="Barry K."/>
            <person name="Bills G."/>
            <person name="Bluhm B."/>
            <person name="Cannon C."/>
            <person name="Castanera R."/>
            <person name="Culley D."/>
            <person name="Daum C."/>
            <person name="Ezra D."/>
            <person name="Gonzalez J."/>
            <person name="Henrissat B."/>
            <person name="Kuo A."/>
            <person name="Liang C."/>
            <person name="Lipzen A."/>
            <person name="Lutzoni F."/>
            <person name="Magnuson J."/>
            <person name="Mondo S."/>
            <person name="Nolan M."/>
            <person name="Ohm R."/>
            <person name="Pangilinan J."/>
            <person name="Park H.-J."/>
            <person name="Ramirez L."/>
            <person name="Alfaro M."/>
            <person name="Sun H."/>
            <person name="Tritt A."/>
            <person name="Yoshinaga Y."/>
            <person name="Zwiers L.-H."/>
            <person name="Turgeon B."/>
            <person name="Goodwin S."/>
            <person name="Spatafora J."/>
            <person name="Crous P."/>
            <person name="Grigoriev I."/>
        </authorList>
    </citation>
    <scope>NUCLEOTIDE SEQUENCE [LARGE SCALE GENOMIC DNA]</scope>
    <source>
        <strain evidence="2">CBS 304.66</strain>
    </source>
</reference>
<evidence type="ECO:0000313" key="2">
    <source>
        <dbReference type="Proteomes" id="UP000800093"/>
    </source>
</evidence>
<dbReference type="Proteomes" id="UP000800093">
    <property type="component" value="Unassembled WGS sequence"/>
</dbReference>
<gene>
    <name evidence="1" type="ORF">CC78DRAFT_606109</name>
</gene>
<dbReference type="EMBL" id="ML986639">
    <property type="protein sequence ID" value="KAF2262573.1"/>
    <property type="molecule type" value="Genomic_DNA"/>
</dbReference>
<evidence type="ECO:0000313" key="1">
    <source>
        <dbReference type="EMBL" id="KAF2262573.1"/>
    </source>
</evidence>
<organism evidence="1 2">
    <name type="scientific">Lojkania enalia</name>
    <dbReference type="NCBI Taxonomy" id="147567"/>
    <lineage>
        <taxon>Eukaryota</taxon>
        <taxon>Fungi</taxon>
        <taxon>Dikarya</taxon>
        <taxon>Ascomycota</taxon>
        <taxon>Pezizomycotina</taxon>
        <taxon>Dothideomycetes</taxon>
        <taxon>Pleosporomycetidae</taxon>
        <taxon>Pleosporales</taxon>
        <taxon>Pleosporales incertae sedis</taxon>
        <taxon>Lojkania</taxon>
    </lineage>
</organism>
<keyword evidence="2" id="KW-1185">Reference proteome</keyword>
<proteinExistence type="predicted"/>
<comment type="caution">
    <text evidence="1">The sequence shown here is derived from an EMBL/GenBank/DDBJ whole genome shotgun (WGS) entry which is preliminary data.</text>
</comment>
<name>A0A9P4N2H1_9PLEO</name>
<dbReference type="AlphaFoldDB" id="A0A9P4N2H1"/>